<name>A0A6G0T176_APHGL</name>
<dbReference type="OrthoDB" id="6616920at2759"/>
<gene>
    <name evidence="1" type="ORF">AGLY_016209</name>
</gene>
<dbReference type="AlphaFoldDB" id="A0A6G0T176"/>
<evidence type="ECO:0000313" key="2">
    <source>
        <dbReference type="Proteomes" id="UP000475862"/>
    </source>
</evidence>
<reference evidence="1 2" key="1">
    <citation type="submission" date="2019-08" db="EMBL/GenBank/DDBJ databases">
        <title>The genome of the soybean aphid Biotype 1, its phylome, world population structure and adaptation to the North American continent.</title>
        <authorList>
            <person name="Giordano R."/>
            <person name="Donthu R.K."/>
            <person name="Hernandez A.G."/>
            <person name="Wright C.L."/>
            <person name="Zimin A.V."/>
        </authorList>
    </citation>
    <scope>NUCLEOTIDE SEQUENCE [LARGE SCALE GENOMIC DNA]</scope>
    <source>
        <tissue evidence="1">Whole aphids</tissue>
    </source>
</reference>
<proteinExistence type="predicted"/>
<organism evidence="1 2">
    <name type="scientific">Aphis glycines</name>
    <name type="common">Soybean aphid</name>
    <dbReference type="NCBI Taxonomy" id="307491"/>
    <lineage>
        <taxon>Eukaryota</taxon>
        <taxon>Metazoa</taxon>
        <taxon>Ecdysozoa</taxon>
        <taxon>Arthropoda</taxon>
        <taxon>Hexapoda</taxon>
        <taxon>Insecta</taxon>
        <taxon>Pterygota</taxon>
        <taxon>Neoptera</taxon>
        <taxon>Paraneoptera</taxon>
        <taxon>Hemiptera</taxon>
        <taxon>Sternorrhyncha</taxon>
        <taxon>Aphidomorpha</taxon>
        <taxon>Aphidoidea</taxon>
        <taxon>Aphididae</taxon>
        <taxon>Aphidini</taxon>
        <taxon>Aphis</taxon>
        <taxon>Aphis</taxon>
    </lineage>
</organism>
<protein>
    <submittedName>
        <fullName evidence="1">Uncharacterized protein</fullName>
    </submittedName>
</protein>
<sequence length="371" mass="43827">MTNYNSECRGTKDTELDRILFMAPKTKLENPDLNMYRINREKTPWTVKNISGVKCPLIMKEIERKILEKSISQDTCLSMANNDIDFSLSDILTSNNQTNINDKISKFLKWDNSISKQRNEYYDNLLNGYQLKSGFTSGLDVYNYDSRDINDKMWSNSNHVYWDEDVKYYRYPLESSLSSIDARSNQSKINEIPRIKSQLCLLDHYFTDTNAISNKQKKILDTFWKEIGEFENSINYTSDWYTKRKINNYSDYITYNLNKFTNNNIKQSNINQQQKNLKSNQEDLSQNQFQNNHNLKNLNVEPNLNINNFMTLESHIFSDSEDSNLDNLKPLIENENLKLFNNKITYQRNKNTQIQKMHNGFETSKNVLVKH</sequence>
<keyword evidence="2" id="KW-1185">Reference proteome</keyword>
<dbReference type="EMBL" id="VYZN01000079">
    <property type="protein sequence ID" value="KAE9523657.1"/>
    <property type="molecule type" value="Genomic_DNA"/>
</dbReference>
<evidence type="ECO:0000313" key="1">
    <source>
        <dbReference type="EMBL" id="KAE9523657.1"/>
    </source>
</evidence>
<comment type="caution">
    <text evidence="1">The sequence shown here is derived from an EMBL/GenBank/DDBJ whole genome shotgun (WGS) entry which is preliminary data.</text>
</comment>
<dbReference type="Proteomes" id="UP000475862">
    <property type="component" value="Unassembled WGS sequence"/>
</dbReference>
<accession>A0A6G0T176</accession>